<organism evidence="1 2">
    <name type="scientific">Eubacterium maltosivorans</name>
    <dbReference type="NCBI Taxonomy" id="2041044"/>
    <lineage>
        <taxon>Bacteria</taxon>
        <taxon>Bacillati</taxon>
        <taxon>Bacillota</taxon>
        <taxon>Clostridia</taxon>
        <taxon>Eubacteriales</taxon>
        <taxon>Eubacteriaceae</taxon>
        <taxon>Eubacterium</taxon>
    </lineage>
</organism>
<dbReference type="AlphaFoldDB" id="A0A4P9CF33"/>
<protein>
    <submittedName>
        <fullName evidence="1">Uncharacterized protein</fullName>
    </submittedName>
</protein>
<keyword evidence="2" id="KW-1185">Reference proteome</keyword>
<dbReference type="Proteomes" id="UP000218387">
    <property type="component" value="Chromosome"/>
</dbReference>
<proteinExistence type="predicted"/>
<dbReference type="KEGG" id="emt:CPZ25_020295"/>
<dbReference type="EMBL" id="CP029487">
    <property type="protein sequence ID" value="QCT73545.1"/>
    <property type="molecule type" value="Genomic_DNA"/>
</dbReference>
<name>A0A4P9CF33_EUBML</name>
<accession>A0A4P9CF33</accession>
<evidence type="ECO:0000313" key="1">
    <source>
        <dbReference type="EMBL" id="QCT73545.1"/>
    </source>
</evidence>
<sequence length="76" mass="8829">MCKSALGRFDWICGHRPHLIKCAEHICTRTFHLQLSTFHLKKAPKGFKKDHRFFGNFLFWPDIAEKSAFASLPGVR</sequence>
<reference evidence="1 2" key="1">
    <citation type="submission" date="2018-05" db="EMBL/GenBank/DDBJ databases">
        <title>Genome comparison of Eubacterium sp.</title>
        <authorList>
            <person name="Feng Y."/>
            <person name="Sanchez-Andrea I."/>
            <person name="Stams A.J.M."/>
            <person name="De Vos W.M."/>
        </authorList>
    </citation>
    <scope>NUCLEOTIDE SEQUENCE [LARGE SCALE GENOMIC DNA]</scope>
    <source>
        <strain evidence="1 2">YI</strain>
    </source>
</reference>
<gene>
    <name evidence="1" type="ORF">CPZ25_020295</name>
</gene>
<evidence type="ECO:0000313" key="2">
    <source>
        <dbReference type="Proteomes" id="UP000218387"/>
    </source>
</evidence>